<keyword evidence="1" id="KW-1185">Reference proteome</keyword>
<sequence>MQLKKAQKTISLYLSISANSERVQMPAQSPNRTSNLPHCFALFSVLSFFEKFIRKKNRSHVEANNLTKM</sequence>
<name>A0A915HU27_ROMCU</name>
<protein>
    <submittedName>
        <fullName evidence="2">Ovule protein</fullName>
    </submittedName>
</protein>
<dbReference type="Proteomes" id="UP000887565">
    <property type="component" value="Unplaced"/>
</dbReference>
<dbReference type="WBParaSite" id="nRc.2.0.1.t04890-RA">
    <property type="protein sequence ID" value="nRc.2.0.1.t04890-RA"/>
    <property type="gene ID" value="nRc.2.0.1.g04890"/>
</dbReference>
<organism evidence="1 2">
    <name type="scientific">Romanomermis culicivorax</name>
    <name type="common">Nematode worm</name>
    <dbReference type="NCBI Taxonomy" id="13658"/>
    <lineage>
        <taxon>Eukaryota</taxon>
        <taxon>Metazoa</taxon>
        <taxon>Ecdysozoa</taxon>
        <taxon>Nematoda</taxon>
        <taxon>Enoplea</taxon>
        <taxon>Dorylaimia</taxon>
        <taxon>Mermithida</taxon>
        <taxon>Mermithoidea</taxon>
        <taxon>Mermithidae</taxon>
        <taxon>Romanomermis</taxon>
    </lineage>
</organism>
<accession>A0A915HU27</accession>
<evidence type="ECO:0000313" key="2">
    <source>
        <dbReference type="WBParaSite" id="nRc.2.0.1.t04890-RA"/>
    </source>
</evidence>
<dbReference type="AlphaFoldDB" id="A0A915HU27"/>
<reference evidence="2" key="1">
    <citation type="submission" date="2022-11" db="UniProtKB">
        <authorList>
            <consortium name="WormBaseParasite"/>
        </authorList>
    </citation>
    <scope>IDENTIFICATION</scope>
</reference>
<proteinExistence type="predicted"/>
<evidence type="ECO:0000313" key="1">
    <source>
        <dbReference type="Proteomes" id="UP000887565"/>
    </source>
</evidence>